<name>A0A6L2MHD2_TANCI</name>
<accession>A0A6L2MHD2</accession>
<sequence length="1564" mass="173792">MSRSVPAVVSISVPAVESRSVHAVVSRSVPAVESRSVPAVESRSVPAVESRSVPAVESRSVPAAESRSPVAPTTVEQRLARKNELKARGTLLMALPDKHQLKFNSYKDAKTLMEAIEKRFGLDQIHDRLQKLVSQLEIHGVSLSQENVNLNLKIYKTEVKQSSSSGTTTPNLAFVSLTSTDSTTESVSAAASVSVACVKLPSSPFQNIDVDDLEKMDLRWQMAMLTMRARRFLQKTGRNLGANGPTSMGFDMSKVECCNYHRKGHFARVCRSPKDPRRPNTVEPQRRTVPVETLTSNALVSQCDGTGSYDWSYQAKEEPVNFALMAFSSNSSFDNEVPSCSKACSKAYSQLHTQYDKLTGDFCKSQFDVILYQTGLESVEARLLVYKQNEFQPSGGYHAVSPLYTGTFMPPKPYLPIETTFQDATCVPASPKSNSSGNRRNRKACFVCKNVDHLIKDCDYHSKKMAQPTPKNYANRGHHKQYALLTYSKPQKHRVPTAVLTQSKPVSNTAVRPVLVVSVAQGNMSYLSDFEELNGGYVTFGGNFKGGNITSKGKIKTGKLDFVNVYFVKELKFNLFSVSQMCDKKNSVLFTDAECLVLSSDFKLPDASQVLLSFAQSPELVKSSRVAPSVLLRSNPHSKGSRKTKKACFVCKSKDHLIKDCNFHTRKLANKPYASRDIHKQYAPVNHSKFPLHKLPNASQVLLRVPRENNMYNVNLKNIIPSGDLTCLFAKATLDESNLWHRTLGHVNFKTINKLVKRNLLRGLPSKVFTNDNSCVACKKGKQHKASCKSKNVSSVDQPLFRVYMDLFGPTFVKSLKNLLSLKVKITRCDNGTEFKNADLNQFCRLKGIKREFRVPRTPQQNGIAKRKNRTLIEPARTLLADSLLPNPFWAEAVNTACYVQNRVEKEREERTQTYVLFLVLSDGSINSQNNNKDALVDEKENDDDIQKSVSPDIHSSSSGALTRKQSDKTENKDKGKSPVVTIIGFKDLNAEFKEYNNNRSNGVNAASSSVFTAGVLVTKPHNKTPYELLHGKTPSIGFMRPFGCPVTILNTLGHLGKFQGKVDEGFLIGYSVCSKAFRVFSSRTRIIQETLHVNFLENKPNVTGTGPTWLFDIDSLTRTMNYQPVHEGNQTNSGAGFQDNLDAEKRMLLDGMEHDFDVKKPESKVILSLSSSAQTKEQDDKTMKEAKGKSTVESVIGYRDLNAEFQDCSENNSNEVTTASSTVLTVGQNSLNSTNTFSAVGLDDIIYSDDEDVVGQTTTGKEISNPFMAGISYCCLVCQIGAAQLMLLGHQSNDVTREQALVDKKKVVIIEATIRDALRLDDAERVDCLPNEENFAKLARMGYKKPSTKLTFDKAFFSSQWKFFIHTILQSLSVKRTSWNEFRSAMASTVHSVDHLEPARRVENLEYDKVAQALEITKLKRRVKPLERGNKVKVLKLKRLKKVGTSQRIKSSDDTDMEDASIQGRMIDELDRDEGVALMDDEGAKKKAEEAQVAGDDQAKGRQAEIYKIDMDHALKVLSMQEDEPEVQEVMDVVTTAKLITEIVTAASESVNAASTTIAAAEP</sequence>
<proteinExistence type="predicted"/>
<protein>
    <recommendedName>
        <fullName evidence="2">Integrase catalytic domain-containing protein</fullName>
    </recommendedName>
</protein>
<gene>
    <name evidence="3" type="ORF">Tci_043872</name>
</gene>
<dbReference type="Gene3D" id="3.30.420.10">
    <property type="entry name" value="Ribonuclease H-like superfamily/Ribonuclease H"/>
    <property type="match status" value="1"/>
</dbReference>
<feature type="region of interest" description="Disordered" evidence="1">
    <location>
        <begin position="29"/>
        <end position="73"/>
    </location>
</feature>
<dbReference type="GO" id="GO:0008270">
    <property type="term" value="F:zinc ion binding"/>
    <property type="evidence" value="ECO:0007669"/>
    <property type="project" value="InterPro"/>
</dbReference>
<feature type="region of interest" description="Disordered" evidence="1">
    <location>
        <begin position="930"/>
        <end position="976"/>
    </location>
</feature>
<dbReference type="InterPro" id="IPR039537">
    <property type="entry name" value="Retrotran_Ty1/copia-like"/>
</dbReference>
<dbReference type="InterPro" id="IPR025724">
    <property type="entry name" value="GAG-pre-integrase_dom"/>
</dbReference>
<dbReference type="PANTHER" id="PTHR42648:SF32">
    <property type="entry name" value="RIBONUCLEASE H-LIKE DOMAIN, GAG-PRE-INTEGRASE DOMAIN PROTEIN-RELATED"/>
    <property type="match status" value="1"/>
</dbReference>
<dbReference type="PANTHER" id="PTHR42648">
    <property type="entry name" value="TRANSPOSASE, PUTATIVE-RELATED"/>
    <property type="match status" value="1"/>
</dbReference>
<organism evidence="3">
    <name type="scientific">Tanacetum cinerariifolium</name>
    <name type="common">Dalmatian daisy</name>
    <name type="synonym">Chrysanthemum cinerariifolium</name>
    <dbReference type="NCBI Taxonomy" id="118510"/>
    <lineage>
        <taxon>Eukaryota</taxon>
        <taxon>Viridiplantae</taxon>
        <taxon>Streptophyta</taxon>
        <taxon>Embryophyta</taxon>
        <taxon>Tracheophyta</taxon>
        <taxon>Spermatophyta</taxon>
        <taxon>Magnoliopsida</taxon>
        <taxon>eudicotyledons</taxon>
        <taxon>Gunneridae</taxon>
        <taxon>Pentapetalae</taxon>
        <taxon>asterids</taxon>
        <taxon>campanulids</taxon>
        <taxon>Asterales</taxon>
        <taxon>Asteraceae</taxon>
        <taxon>Asteroideae</taxon>
        <taxon>Anthemideae</taxon>
        <taxon>Anthemidinae</taxon>
        <taxon>Tanacetum</taxon>
    </lineage>
</organism>
<dbReference type="InterPro" id="IPR001584">
    <property type="entry name" value="Integrase_cat-core"/>
</dbReference>
<dbReference type="InterPro" id="IPR036397">
    <property type="entry name" value="RNaseH_sf"/>
</dbReference>
<dbReference type="SMART" id="SM00343">
    <property type="entry name" value="ZnF_C2HC"/>
    <property type="match status" value="3"/>
</dbReference>
<reference evidence="3" key="1">
    <citation type="journal article" date="2019" name="Sci. Rep.">
        <title>Draft genome of Tanacetum cinerariifolium, the natural source of mosquito coil.</title>
        <authorList>
            <person name="Yamashiro T."/>
            <person name="Shiraishi A."/>
            <person name="Satake H."/>
            <person name="Nakayama K."/>
        </authorList>
    </citation>
    <scope>NUCLEOTIDE SEQUENCE</scope>
</reference>
<dbReference type="EMBL" id="BKCJ010006389">
    <property type="protein sequence ID" value="GEU71894.1"/>
    <property type="molecule type" value="Genomic_DNA"/>
</dbReference>
<comment type="caution">
    <text evidence="3">The sequence shown here is derived from an EMBL/GenBank/DDBJ whole genome shotgun (WGS) entry which is preliminary data.</text>
</comment>
<dbReference type="PROSITE" id="PS50994">
    <property type="entry name" value="INTEGRASE"/>
    <property type="match status" value="1"/>
</dbReference>
<dbReference type="GO" id="GO:0003676">
    <property type="term" value="F:nucleic acid binding"/>
    <property type="evidence" value="ECO:0007669"/>
    <property type="project" value="InterPro"/>
</dbReference>
<evidence type="ECO:0000313" key="3">
    <source>
        <dbReference type="EMBL" id="GEU71894.1"/>
    </source>
</evidence>
<feature type="compositionally biased region" description="Polar residues" evidence="1">
    <location>
        <begin position="948"/>
        <end position="961"/>
    </location>
</feature>
<evidence type="ECO:0000256" key="1">
    <source>
        <dbReference type="SAM" id="MobiDB-lite"/>
    </source>
</evidence>
<evidence type="ECO:0000259" key="2">
    <source>
        <dbReference type="PROSITE" id="PS50994"/>
    </source>
</evidence>
<dbReference type="SUPFAM" id="SSF53098">
    <property type="entry name" value="Ribonuclease H-like"/>
    <property type="match status" value="1"/>
</dbReference>
<feature type="domain" description="Integrase catalytic" evidence="2">
    <location>
        <begin position="830"/>
        <end position="922"/>
    </location>
</feature>
<feature type="compositionally biased region" description="Basic and acidic residues" evidence="1">
    <location>
        <begin position="965"/>
        <end position="976"/>
    </location>
</feature>
<dbReference type="Pfam" id="PF25597">
    <property type="entry name" value="SH3_retrovirus"/>
    <property type="match status" value="1"/>
</dbReference>
<dbReference type="InterPro" id="IPR001878">
    <property type="entry name" value="Znf_CCHC"/>
</dbReference>
<dbReference type="Pfam" id="PF13976">
    <property type="entry name" value="gag_pre-integrs"/>
    <property type="match status" value="1"/>
</dbReference>
<dbReference type="InterPro" id="IPR012337">
    <property type="entry name" value="RNaseH-like_sf"/>
</dbReference>
<dbReference type="GO" id="GO:0015074">
    <property type="term" value="P:DNA integration"/>
    <property type="evidence" value="ECO:0007669"/>
    <property type="project" value="InterPro"/>
</dbReference>
<dbReference type="InterPro" id="IPR057670">
    <property type="entry name" value="SH3_retrovirus"/>
</dbReference>